<dbReference type="AlphaFoldDB" id="A0A292PN42"/>
<evidence type="ECO:0000313" key="2">
    <source>
        <dbReference type="EMBL" id="CUS08191.1"/>
    </source>
</evidence>
<proteinExistence type="predicted"/>
<accession>A0A292PN42</accession>
<organism evidence="2 3">
    <name type="scientific">Tuber aestivum</name>
    <name type="common">summer truffle</name>
    <dbReference type="NCBI Taxonomy" id="59557"/>
    <lineage>
        <taxon>Eukaryota</taxon>
        <taxon>Fungi</taxon>
        <taxon>Dikarya</taxon>
        <taxon>Ascomycota</taxon>
        <taxon>Pezizomycotina</taxon>
        <taxon>Pezizomycetes</taxon>
        <taxon>Pezizales</taxon>
        <taxon>Tuberaceae</taxon>
        <taxon>Tuber</taxon>
    </lineage>
</organism>
<evidence type="ECO:0000313" key="3">
    <source>
        <dbReference type="Proteomes" id="UP001412239"/>
    </source>
</evidence>
<evidence type="ECO:0000256" key="1">
    <source>
        <dbReference type="SAM" id="MobiDB-lite"/>
    </source>
</evidence>
<name>A0A292PN42_9PEZI</name>
<gene>
    <name evidence="2" type="ORF">GSTUAT00007723001</name>
</gene>
<sequence length="108" mass="11443">MSYRRAARPDATRTAAASPGSALGSIHDEAPRQEVSVDTREGLSEVRSPAPSKREFLDAHEYATNLAPNCVRPNSDRAAENFVGLKDRVSVASAVSGGVRIPGVLQVV</sequence>
<dbReference type="Proteomes" id="UP001412239">
    <property type="component" value="Unassembled WGS sequence"/>
</dbReference>
<protein>
    <submittedName>
        <fullName evidence="2">Uncharacterized protein</fullName>
    </submittedName>
</protein>
<dbReference type="EMBL" id="LN891144">
    <property type="protein sequence ID" value="CUS08191.1"/>
    <property type="molecule type" value="Genomic_DNA"/>
</dbReference>
<feature type="region of interest" description="Disordered" evidence="1">
    <location>
        <begin position="1"/>
        <end position="52"/>
    </location>
</feature>
<reference evidence="2" key="1">
    <citation type="submission" date="2015-10" db="EMBL/GenBank/DDBJ databases">
        <authorList>
            <person name="Regsiter A."/>
            <person name="william w."/>
        </authorList>
    </citation>
    <scope>NUCLEOTIDE SEQUENCE</scope>
    <source>
        <strain evidence="2">Montdore</strain>
    </source>
</reference>
<feature type="compositionally biased region" description="Basic and acidic residues" evidence="1">
    <location>
        <begin position="26"/>
        <end position="44"/>
    </location>
</feature>
<keyword evidence="3" id="KW-1185">Reference proteome</keyword>